<gene>
    <name evidence="3" type="ORF">GOC74_05040</name>
</gene>
<dbReference type="InterPro" id="IPR052710">
    <property type="entry name" value="CAAX_protease"/>
</dbReference>
<dbReference type="GO" id="GO:0080120">
    <property type="term" value="P:CAAX-box protein maturation"/>
    <property type="evidence" value="ECO:0007669"/>
    <property type="project" value="UniProtKB-ARBA"/>
</dbReference>
<feature type="domain" description="CAAX prenyl protease 2/Lysostaphin resistance protein A-like" evidence="2">
    <location>
        <begin position="149"/>
        <end position="243"/>
    </location>
</feature>
<feature type="transmembrane region" description="Helical" evidence="1">
    <location>
        <begin position="64"/>
        <end position="82"/>
    </location>
</feature>
<feature type="transmembrane region" description="Helical" evidence="1">
    <location>
        <begin position="21"/>
        <end position="44"/>
    </location>
</feature>
<feature type="transmembrane region" description="Helical" evidence="1">
    <location>
        <begin position="234"/>
        <end position="255"/>
    </location>
</feature>
<keyword evidence="1" id="KW-1133">Transmembrane helix</keyword>
<dbReference type="InterPro" id="IPR003675">
    <property type="entry name" value="Rce1/LyrA-like_dom"/>
</dbReference>
<reference evidence="3" key="1">
    <citation type="submission" date="2019-12" db="EMBL/GenBank/DDBJ databases">
        <title>Whole-genome sequence of Halomicrobium mukohataei pws1.</title>
        <authorList>
            <person name="Verma D.K."/>
            <person name="Gopal K."/>
            <person name="Prasad E.S."/>
        </authorList>
    </citation>
    <scope>NUCLEOTIDE SEQUENCE</scope>
    <source>
        <strain evidence="3">Pws1</strain>
    </source>
</reference>
<dbReference type="RefSeq" id="WP_170093180.1">
    <property type="nucleotide sequence ID" value="NZ_WOYG01000001.1"/>
</dbReference>
<evidence type="ECO:0000313" key="4">
    <source>
        <dbReference type="Proteomes" id="UP000608662"/>
    </source>
</evidence>
<dbReference type="PANTHER" id="PTHR36435">
    <property type="entry name" value="SLR1288 PROTEIN"/>
    <property type="match status" value="1"/>
</dbReference>
<feature type="transmembrane region" description="Helical" evidence="1">
    <location>
        <begin position="184"/>
        <end position="203"/>
    </location>
</feature>
<sequence length="256" mass="27572">MVQIAHWLHSLSRRVGPDTGVGTVIRMTGLTLFASVLSLFVFPIHRSLLDRFVAPWSADLASLAGTKGSQVAVAVVVVGYLATTRRWNVVQIRRPTLHDTLWMVLGAAGLDLMAEAIQFVLPLAGLSIEVLSGSGGSGSAVGLGTWPLLWPLVFLGMYLLPALVEEQFVRGIVQGRLGERFHPALEVVLGAALFALMHGLYGLGGGPEFLATYLIVLFGQGLVFCLTYERTRNLLVVALIHALSWTAVDVPFFGLL</sequence>
<dbReference type="GO" id="GO:0006508">
    <property type="term" value="P:proteolysis"/>
    <property type="evidence" value="ECO:0007669"/>
    <property type="project" value="UniProtKB-KW"/>
</dbReference>
<evidence type="ECO:0000313" key="3">
    <source>
        <dbReference type="EMBL" id="NLV09295.1"/>
    </source>
</evidence>
<feature type="transmembrane region" description="Helical" evidence="1">
    <location>
        <begin position="209"/>
        <end position="227"/>
    </location>
</feature>
<dbReference type="GO" id="GO:0008237">
    <property type="term" value="F:metallopeptidase activity"/>
    <property type="evidence" value="ECO:0007669"/>
    <property type="project" value="UniProtKB-KW"/>
</dbReference>
<feature type="transmembrane region" description="Helical" evidence="1">
    <location>
        <begin position="148"/>
        <end position="164"/>
    </location>
</feature>
<evidence type="ECO:0000256" key="1">
    <source>
        <dbReference type="SAM" id="Phobius"/>
    </source>
</evidence>
<dbReference type="PANTHER" id="PTHR36435:SF1">
    <property type="entry name" value="CAAX AMINO TERMINAL PROTEASE FAMILY PROTEIN"/>
    <property type="match status" value="1"/>
</dbReference>
<keyword evidence="3" id="KW-0482">Metalloprotease</keyword>
<dbReference type="Pfam" id="PF02517">
    <property type="entry name" value="Rce1-like"/>
    <property type="match status" value="1"/>
</dbReference>
<accession>A0A847U7J6</accession>
<evidence type="ECO:0000259" key="2">
    <source>
        <dbReference type="Pfam" id="PF02517"/>
    </source>
</evidence>
<keyword evidence="3" id="KW-0645">Protease</keyword>
<dbReference type="OrthoDB" id="275779at2157"/>
<dbReference type="GO" id="GO:0004175">
    <property type="term" value="F:endopeptidase activity"/>
    <property type="evidence" value="ECO:0007669"/>
    <property type="project" value="UniProtKB-ARBA"/>
</dbReference>
<proteinExistence type="predicted"/>
<name>A0A847U7J6_9EURY</name>
<feature type="transmembrane region" description="Helical" evidence="1">
    <location>
        <begin position="102"/>
        <end position="128"/>
    </location>
</feature>
<dbReference type="EMBL" id="WOYG01000001">
    <property type="protein sequence ID" value="NLV09295.1"/>
    <property type="molecule type" value="Genomic_DNA"/>
</dbReference>
<protein>
    <submittedName>
        <fullName evidence="3">CPBP family intramembrane metalloprotease</fullName>
    </submittedName>
</protein>
<keyword evidence="3" id="KW-0378">Hydrolase</keyword>
<dbReference type="AlphaFoldDB" id="A0A847U7J6"/>
<keyword evidence="1" id="KW-0472">Membrane</keyword>
<keyword evidence="1" id="KW-0812">Transmembrane</keyword>
<dbReference type="Proteomes" id="UP000608662">
    <property type="component" value="Unassembled WGS sequence"/>
</dbReference>
<comment type="caution">
    <text evidence="3">The sequence shown here is derived from an EMBL/GenBank/DDBJ whole genome shotgun (WGS) entry which is preliminary data.</text>
</comment>
<organism evidence="3 4">
    <name type="scientific">Halomicrobium mukohataei</name>
    <dbReference type="NCBI Taxonomy" id="57705"/>
    <lineage>
        <taxon>Archaea</taxon>
        <taxon>Methanobacteriati</taxon>
        <taxon>Methanobacteriota</taxon>
        <taxon>Stenosarchaea group</taxon>
        <taxon>Halobacteria</taxon>
        <taxon>Halobacteriales</taxon>
        <taxon>Haloarculaceae</taxon>
        <taxon>Halomicrobium</taxon>
    </lineage>
</organism>